<protein>
    <submittedName>
        <fullName evidence="1">Nucleotidyltransferase family protein</fullName>
    </submittedName>
</protein>
<dbReference type="EMBL" id="JAHZIK010000979">
    <property type="protein sequence ID" value="MBW7457833.1"/>
    <property type="molecule type" value="Genomic_DNA"/>
</dbReference>
<accession>A0ABS7CAA8</accession>
<evidence type="ECO:0000313" key="1">
    <source>
        <dbReference type="EMBL" id="MBW7457833.1"/>
    </source>
</evidence>
<dbReference type="Pfam" id="PF06042">
    <property type="entry name" value="NTP_transf_6"/>
    <property type="match status" value="1"/>
</dbReference>
<dbReference type="PANTHER" id="PTHR39166:SF1">
    <property type="entry name" value="BLL1166 PROTEIN"/>
    <property type="match status" value="1"/>
</dbReference>
<keyword evidence="2" id="KW-1185">Reference proteome</keyword>
<reference evidence="1 2" key="1">
    <citation type="submission" date="2021-07" db="EMBL/GenBank/DDBJ databases">
        <title>Paenibacillus radiodurans sp. nov., isolated from the southeastern edge of Tengger Desert.</title>
        <authorList>
            <person name="Zhang G."/>
        </authorList>
    </citation>
    <scope>NUCLEOTIDE SEQUENCE [LARGE SCALE GENOMIC DNA]</scope>
    <source>
        <strain evidence="1 2">CCM 7311</strain>
    </source>
</reference>
<evidence type="ECO:0000313" key="2">
    <source>
        <dbReference type="Proteomes" id="UP001519887"/>
    </source>
</evidence>
<dbReference type="Proteomes" id="UP001519887">
    <property type="component" value="Unassembled WGS sequence"/>
</dbReference>
<sequence length="189" mass="21853">MSALKEEDILRLVREDDWMTGILRTVQTLNLPDWWVCAGFVRAKIWDTRHGYGERTALPDVDVIYFDPGDDSEGREKELEDLLTGLHSGVPWSVKNQVRMHHINHNPPHASARDAMSKFPETATALGLTLSDENGLVLYAPWGVEDAVNGVIRPTPFFREDPDRLRIYRNRLLKKNWKRHWERLTILDG</sequence>
<gene>
    <name evidence="1" type="ORF">K0U00_27715</name>
</gene>
<proteinExistence type="predicted"/>
<dbReference type="RefSeq" id="WP_210039295.1">
    <property type="nucleotide sequence ID" value="NZ_JBHLVU010000043.1"/>
</dbReference>
<organism evidence="1 2">
    <name type="scientific">Paenibacillus sepulcri</name>
    <dbReference type="NCBI Taxonomy" id="359917"/>
    <lineage>
        <taxon>Bacteria</taxon>
        <taxon>Bacillati</taxon>
        <taxon>Bacillota</taxon>
        <taxon>Bacilli</taxon>
        <taxon>Bacillales</taxon>
        <taxon>Paenibacillaceae</taxon>
        <taxon>Paenibacillus</taxon>
    </lineage>
</organism>
<dbReference type="PANTHER" id="PTHR39166">
    <property type="entry name" value="BLL1166 PROTEIN"/>
    <property type="match status" value="1"/>
</dbReference>
<comment type="caution">
    <text evidence="1">The sequence shown here is derived from an EMBL/GenBank/DDBJ whole genome shotgun (WGS) entry which is preliminary data.</text>
</comment>
<dbReference type="InterPro" id="IPR009267">
    <property type="entry name" value="NTP_transf_6"/>
</dbReference>
<name>A0ABS7CAA8_9BACL</name>